<evidence type="ECO:0000259" key="7">
    <source>
        <dbReference type="PROSITE" id="PS51085"/>
    </source>
</evidence>
<dbReference type="AlphaFoldDB" id="A0A2W5F7P3"/>
<dbReference type="GO" id="GO:0046872">
    <property type="term" value="F:metal ion binding"/>
    <property type="evidence" value="ECO:0007669"/>
    <property type="project" value="UniProtKB-KW"/>
</dbReference>
<keyword evidence="3" id="KW-0479">Metal-binding</keyword>
<dbReference type="InterPro" id="IPR036010">
    <property type="entry name" value="2Fe-2S_ferredoxin-like_sf"/>
</dbReference>
<evidence type="ECO:0000256" key="5">
    <source>
        <dbReference type="ARBA" id="ARBA00023014"/>
    </source>
</evidence>
<evidence type="ECO:0000256" key="1">
    <source>
        <dbReference type="ARBA" id="ARBA00010914"/>
    </source>
</evidence>
<proteinExistence type="inferred from homology"/>
<dbReference type="Proteomes" id="UP000249645">
    <property type="component" value="Unassembled WGS sequence"/>
</dbReference>
<keyword evidence="2" id="KW-0001">2Fe-2S</keyword>
<dbReference type="GO" id="GO:0009055">
    <property type="term" value="F:electron transfer activity"/>
    <property type="evidence" value="ECO:0007669"/>
    <property type="project" value="TreeGrafter"/>
</dbReference>
<keyword evidence="4" id="KW-0408">Iron</keyword>
<comment type="caution">
    <text evidence="8">The sequence shown here is derived from an EMBL/GenBank/DDBJ whole genome shotgun (WGS) entry which is preliminary data.</text>
</comment>
<dbReference type="InterPro" id="IPR001041">
    <property type="entry name" value="2Fe-2S_ferredoxin-type"/>
</dbReference>
<evidence type="ECO:0000313" key="8">
    <source>
        <dbReference type="EMBL" id="PZP52071.1"/>
    </source>
</evidence>
<dbReference type="Gene3D" id="3.10.20.30">
    <property type="match status" value="1"/>
</dbReference>
<feature type="domain" description="2Fe-2S ferredoxin-type" evidence="7">
    <location>
        <begin position="1"/>
        <end position="105"/>
    </location>
</feature>
<sequence>MVKFTVEDRDGSRQELEAPDDMGLNLMETLKAFEYEILATCGGMALCGTCHVKLLAGGENLPEQSDAELDMLDLIPDSESNSRLSCQLQVNDSLEGCTFQICGSLSED</sequence>
<reference evidence="8 9" key="1">
    <citation type="submission" date="2017-11" db="EMBL/GenBank/DDBJ databases">
        <title>Infants hospitalized years apart are colonized by the same room-sourced microbial strains.</title>
        <authorList>
            <person name="Brooks B."/>
            <person name="Olm M.R."/>
            <person name="Firek B.A."/>
            <person name="Baker R."/>
            <person name="Thomas B.C."/>
            <person name="Morowitz M.J."/>
            <person name="Banfield J.F."/>
        </authorList>
    </citation>
    <scope>NUCLEOTIDE SEQUENCE [LARGE SCALE GENOMIC DNA]</scope>
    <source>
        <strain evidence="8">S2_009_000_R2_76</strain>
    </source>
</reference>
<comment type="similarity">
    <text evidence="1">Belongs to the adrenodoxin/putidaredoxin family.</text>
</comment>
<dbReference type="PANTHER" id="PTHR23426:SF65">
    <property type="entry name" value="FERREDOXIN-2, MITOCHONDRIAL"/>
    <property type="match status" value="1"/>
</dbReference>
<evidence type="ECO:0000256" key="2">
    <source>
        <dbReference type="ARBA" id="ARBA00022714"/>
    </source>
</evidence>
<dbReference type="SUPFAM" id="SSF54292">
    <property type="entry name" value="2Fe-2S ferredoxin-like"/>
    <property type="match status" value="1"/>
</dbReference>
<accession>A0A2W5F7P3</accession>
<evidence type="ECO:0000313" key="9">
    <source>
        <dbReference type="Proteomes" id="UP000249645"/>
    </source>
</evidence>
<dbReference type="PRINTS" id="PR00355">
    <property type="entry name" value="ADRENODOXIN"/>
</dbReference>
<dbReference type="EMBL" id="QFOI01000013">
    <property type="protein sequence ID" value="PZP52071.1"/>
    <property type="molecule type" value="Genomic_DNA"/>
</dbReference>
<dbReference type="GO" id="GO:0140647">
    <property type="term" value="P:P450-containing electron transport chain"/>
    <property type="evidence" value="ECO:0007669"/>
    <property type="project" value="InterPro"/>
</dbReference>
<evidence type="ECO:0000256" key="6">
    <source>
        <dbReference type="ARBA" id="ARBA00034078"/>
    </source>
</evidence>
<keyword evidence="5" id="KW-0411">Iron-sulfur</keyword>
<evidence type="ECO:0000256" key="4">
    <source>
        <dbReference type="ARBA" id="ARBA00023004"/>
    </source>
</evidence>
<dbReference type="GO" id="GO:0051537">
    <property type="term" value="F:2 iron, 2 sulfur cluster binding"/>
    <property type="evidence" value="ECO:0007669"/>
    <property type="project" value="UniProtKB-KW"/>
</dbReference>
<protein>
    <submittedName>
        <fullName evidence="8">Ferredoxin</fullName>
    </submittedName>
</protein>
<dbReference type="CDD" id="cd00207">
    <property type="entry name" value="fer2"/>
    <property type="match status" value="1"/>
</dbReference>
<dbReference type="Pfam" id="PF00111">
    <property type="entry name" value="Fer2"/>
    <property type="match status" value="1"/>
</dbReference>
<dbReference type="PANTHER" id="PTHR23426">
    <property type="entry name" value="FERREDOXIN/ADRENODOXIN"/>
    <property type="match status" value="1"/>
</dbReference>
<dbReference type="InterPro" id="IPR001055">
    <property type="entry name" value="Adrenodoxin-like"/>
</dbReference>
<dbReference type="InterPro" id="IPR012675">
    <property type="entry name" value="Beta-grasp_dom_sf"/>
</dbReference>
<gene>
    <name evidence="8" type="ORF">DI598_01560</name>
</gene>
<evidence type="ECO:0000256" key="3">
    <source>
        <dbReference type="ARBA" id="ARBA00022723"/>
    </source>
</evidence>
<comment type="cofactor">
    <cofactor evidence="6">
        <name>[2Fe-2S] cluster</name>
        <dbReference type="ChEBI" id="CHEBI:190135"/>
    </cofactor>
</comment>
<organism evidence="8 9">
    <name type="scientific">Pseudopedobacter saltans</name>
    <dbReference type="NCBI Taxonomy" id="151895"/>
    <lineage>
        <taxon>Bacteria</taxon>
        <taxon>Pseudomonadati</taxon>
        <taxon>Bacteroidota</taxon>
        <taxon>Sphingobacteriia</taxon>
        <taxon>Sphingobacteriales</taxon>
        <taxon>Sphingobacteriaceae</taxon>
        <taxon>Pseudopedobacter</taxon>
    </lineage>
</organism>
<dbReference type="PROSITE" id="PS51085">
    <property type="entry name" value="2FE2S_FER_2"/>
    <property type="match status" value="1"/>
</dbReference>
<name>A0A2W5F7P3_9SPHI</name>